<evidence type="ECO:0000259" key="1">
    <source>
        <dbReference type="PROSITE" id="PS51085"/>
    </source>
</evidence>
<dbReference type="Gene3D" id="3.10.20.30">
    <property type="match status" value="1"/>
</dbReference>
<dbReference type="InterPro" id="IPR006058">
    <property type="entry name" value="2Fe2S_fd_BS"/>
</dbReference>
<protein>
    <submittedName>
        <fullName evidence="2">2Fe-2S iron-sulfur cluster-binding protein</fullName>
    </submittedName>
</protein>
<dbReference type="Proteomes" id="UP001596111">
    <property type="component" value="Unassembled WGS sequence"/>
</dbReference>
<accession>A0ABW0T2M4</accession>
<proteinExistence type="predicted"/>
<dbReference type="Pfam" id="PF00111">
    <property type="entry name" value="Fer2"/>
    <property type="match status" value="1"/>
</dbReference>
<comment type="caution">
    <text evidence="2">The sequence shown here is derived from an EMBL/GenBank/DDBJ whole genome shotgun (WGS) entry which is preliminary data.</text>
</comment>
<dbReference type="EMBL" id="JBHSNG010000022">
    <property type="protein sequence ID" value="MFC5582665.1"/>
    <property type="molecule type" value="Genomic_DNA"/>
</dbReference>
<gene>
    <name evidence="2" type="ORF">ACFPPB_16215</name>
</gene>
<evidence type="ECO:0000313" key="3">
    <source>
        <dbReference type="Proteomes" id="UP001596111"/>
    </source>
</evidence>
<dbReference type="PROSITE" id="PS51085">
    <property type="entry name" value="2FE2S_FER_2"/>
    <property type="match status" value="1"/>
</dbReference>
<organism evidence="2 3">
    <name type="scientific">Rhodanobacter terrae</name>
    <dbReference type="NCBI Taxonomy" id="418647"/>
    <lineage>
        <taxon>Bacteria</taxon>
        <taxon>Pseudomonadati</taxon>
        <taxon>Pseudomonadota</taxon>
        <taxon>Gammaproteobacteria</taxon>
        <taxon>Lysobacterales</taxon>
        <taxon>Rhodanobacteraceae</taxon>
        <taxon>Rhodanobacter</taxon>
    </lineage>
</organism>
<dbReference type="InterPro" id="IPR036010">
    <property type="entry name" value="2Fe-2S_ferredoxin-like_sf"/>
</dbReference>
<dbReference type="InterPro" id="IPR012675">
    <property type="entry name" value="Beta-grasp_dom_sf"/>
</dbReference>
<dbReference type="RefSeq" id="WP_377328965.1">
    <property type="nucleotide sequence ID" value="NZ_JBHSNG010000022.1"/>
</dbReference>
<name>A0ABW0T2M4_9GAMM</name>
<reference evidence="3" key="1">
    <citation type="journal article" date="2019" name="Int. J. Syst. Evol. Microbiol.">
        <title>The Global Catalogue of Microorganisms (GCM) 10K type strain sequencing project: providing services to taxonomists for standard genome sequencing and annotation.</title>
        <authorList>
            <consortium name="The Broad Institute Genomics Platform"/>
            <consortium name="The Broad Institute Genome Sequencing Center for Infectious Disease"/>
            <person name="Wu L."/>
            <person name="Ma J."/>
        </authorList>
    </citation>
    <scope>NUCLEOTIDE SEQUENCE [LARGE SCALE GENOMIC DNA]</scope>
    <source>
        <strain evidence="3">CGMCC 1.13587</strain>
    </source>
</reference>
<evidence type="ECO:0000313" key="2">
    <source>
        <dbReference type="EMBL" id="MFC5582665.1"/>
    </source>
</evidence>
<feature type="domain" description="2Fe-2S ferredoxin-type" evidence="1">
    <location>
        <begin position="36"/>
        <end position="123"/>
    </location>
</feature>
<dbReference type="InterPro" id="IPR001041">
    <property type="entry name" value="2Fe-2S_ferredoxin-type"/>
</dbReference>
<dbReference type="CDD" id="cd00207">
    <property type="entry name" value="fer2"/>
    <property type="match status" value="1"/>
</dbReference>
<sequence length="123" mass="13375">MSRRRAGCAAQLGKTASLPCATQHTLRAFWTSCRLRRIDQSIPSTGKLIHVAPEETAAAALRRCGFDIPVSCAEGLCGTCLTKVIDGDIEHNDLFLTAEERARNDQFTPCCSRANSPTLILDL</sequence>
<dbReference type="SUPFAM" id="SSF54292">
    <property type="entry name" value="2Fe-2S ferredoxin-like"/>
    <property type="match status" value="1"/>
</dbReference>
<dbReference type="PROSITE" id="PS00197">
    <property type="entry name" value="2FE2S_FER_1"/>
    <property type="match status" value="1"/>
</dbReference>
<keyword evidence="3" id="KW-1185">Reference proteome</keyword>